<feature type="transmembrane region" description="Helical" evidence="1">
    <location>
        <begin position="351"/>
        <end position="373"/>
    </location>
</feature>
<dbReference type="EMBL" id="PDNA01000191">
    <property type="protein sequence ID" value="PGH05112.1"/>
    <property type="molecule type" value="Genomic_DNA"/>
</dbReference>
<feature type="transmembrane region" description="Helical" evidence="1">
    <location>
        <begin position="83"/>
        <end position="103"/>
    </location>
</feature>
<protein>
    <submittedName>
        <fullName evidence="2">Uncharacterized protein</fullName>
    </submittedName>
</protein>
<reference evidence="2 3" key="1">
    <citation type="submission" date="2017-10" db="EMBL/GenBank/DDBJ databases">
        <title>Comparative genomics in systemic dimorphic fungi from Ajellomycetaceae.</title>
        <authorList>
            <person name="Munoz J.F."/>
            <person name="Mcewen J.G."/>
            <person name="Clay O.K."/>
            <person name="Cuomo C.A."/>
        </authorList>
    </citation>
    <scope>NUCLEOTIDE SEQUENCE [LARGE SCALE GENOMIC DNA]</scope>
    <source>
        <strain evidence="2 3">UAMH7299</strain>
    </source>
</reference>
<feature type="transmembrane region" description="Helical" evidence="1">
    <location>
        <begin position="320"/>
        <end position="339"/>
    </location>
</feature>
<dbReference type="OrthoDB" id="72269at2759"/>
<evidence type="ECO:0000256" key="1">
    <source>
        <dbReference type="SAM" id="Phobius"/>
    </source>
</evidence>
<accession>A0A2B7X8Q4</accession>
<evidence type="ECO:0000313" key="3">
    <source>
        <dbReference type="Proteomes" id="UP000224634"/>
    </source>
</evidence>
<feature type="transmembrane region" description="Helical" evidence="1">
    <location>
        <begin position="124"/>
        <end position="143"/>
    </location>
</feature>
<gene>
    <name evidence="2" type="ORF">AJ80_08411</name>
</gene>
<dbReference type="AlphaFoldDB" id="A0A2B7X8Q4"/>
<keyword evidence="3" id="KW-1185">Reference proteome</keyword>
<keyword evidence="1" id="KW-0812">Transmembrane</keyword>
<feature type="transmembrane region" description="Helical" evidence="1">
    <location>
        <begin position="249"/>
        <end position="268"/>
    </location>
</feature>
<name>A0A2B7X8Q4_POLH7</name>
<proteinExistence type="predicted"/>
<organism evidence="2 3">
    <name type="scientific">Polytolypa hystricis (strain UAMH7299)</name>
    <dbReference type="NCBI Taxonomy" id="1447883"/>
    <lineage>
        <taxon>Eukaryota</taxon>
        <taxon>Fungi</taxon>
        <taxon>Dikarya</taxon>
        <taxon>Ascomycota</taxon>
        <taxon>Pezizomycotina</taxon>
        <taxon>Eurotiomycetes</taxon>
        <taxon>Eurotiomycetidae</taxon>
        <taxon>Onygenales</taxon>
        <taxon>Onygenales incertae sedis</taxon>
        <taxon>Polytolypa</taxon>
    </lineage>
</organism>
<dbReference type="STRING" id="1447883.A0A2B7X8Q4"/>
<keyword evidence="1" id="KW-0472">Membrane</keyword>
<sequence length="390" mass="43398">MPYLTVTKFALTLLSHWAVYAIFDFSRRNGLFSLIQQLNRNKALPGTDEPLNLNITGFKALDKVLAAATPFFWPLIDGSTPEASLHAFNFVGAAVGIWVLIMLEAMRKGRKSWLTMFPPLLGMLMQTATFGVVVPIYTTWHIFTSPAAENPTKDLVAMSRLDLKVLPFSVFAGFLVPSALLVLPETSVGPLQTIQERLAFWQPWPVWVSLIHFTTRHVVGVFCCGPSTEAGQSVVSEAQTRRIRSAFRYVYAFAFSCTTITHISSWTVSLSSVAFPSLYNAGLQPSLSPTRVFWNTFPWSTAKIGSLGEGVLWFLQWDHLLSAAAMLLWAIALYSLAHVSVRKKEVGRAGLLFKVLALCLVSGFAGAAVEFMWERDELLLEVERSREKVE</sequence>
<feature type="transmembrane region" description="Helical" evidence="1">
    <location>
        <begin position="163"/>
        <end position="183"/>
    </location>
</feature>
<dbReference type="Proteomes" id="UP000224634">
    <property type="component" value="Unassembled WGS sequence"/>
</dbReference>
<keyword evidence="1" id="KW-1133">Transmembrane helix</keyword>
<comment type="caution">
    <text evidence="2">The sequence shown here is derived from an EMBL/GenBank/DDBJ whole genome shotgun (WGS) entry which is preliminary data.</text>
</comment>
<evidence type="ECO:0000313" key="2">
    <source>
        <dbReference type="EMBL" id="PGH05112.1"/>
    </source>
</evidence>